<organism evidence="1 2">
    <name type="scientific">Elysia crispata</name>
    <name type="common">lettuce slug</name>
    <dbReference type="NCBI Taxonomy" id="231223"/>
    <lineage>
        <taxon>Eukaryota</taxon>
        <taxon>Metazoa</taxon>
        <taxon>Spiralia</taxon>
        <taxon>Lophotrochozoa</taxon>
        <taxon>Mollusca</taxon>
        <taxon>Gastropoda</taxon>
        <taxon>Heterobranchia</taxon>
        <taxon>Euthyneura</taxon>
        <taxon>Panpulmonata</taxon>
        <taxon>Sacoglossa</taxon>
        <taxon>Placobranchoidea</taxon>
        <taxon>Plakobranchidae</taxon>
        <taxon>Elysia</taxon>
    </lineage>
</organism>
<dbReference type="AlphaFoldDB" id="A0AAE1D4E6"/>
<reference evidence="1" key="1">
    <citation type="journal article" date="2023" name="G3 (Bethesda)">
        <title>A reference genome for the long-term kleptoplast-retaining sea slug Elysia crispata morphotype clarki.</title>
        <authorList>
            <person name="Eastman K.E."/>
            <person name="Pendleton A.L."/>
            <person name="Shaikh M.A."/>
            <person name="Suttiyut T."/>
            <person name="Ogas R."/>
            <person name="Tomko P."/>
            <person name="Gavelis G."/>
            <person name="Widhalm J.R."/>
            <person name="Wisecaver J.H."/>
        </authorList>
    </citation>
    <scope>NUCLEOTIDE SEQUENCE</scope>
    <source>
        <strain evidence="1">ECLA1</strain>
    </source>
</reference>
<dbReference type="EMBL" id="JAWDGP010005555">
    <property type="protein sequence ID" value="KAK3756103.1"/>
    <property type="molecule type" value="Genomic_DNA"/>
</dbReference>
<comment type="caution">
    <text evidence="1">The sequence shown here is derived from an EMBL/GenBank/DDBJ whole genome shotgun (WGS) entry which is preliminary data.</text>
</comment>
<proteinExistence type="predicted"/>
<evidence type="ECO:0000313" key="2">
    <source>
        <dbReference type="Proteomes" id="UP001283361"/>
    </source>
</evidence>
<sequence>MVETKYIDLQKITLAQVRLLTSKLLSCLQRCFSQLVYRKFPESVTAVKSEVHHNSVARGCASGQKNSLFATRPRKSSNKSRGEGGFRLNKYVYALESGVHSSAAFHEI</sequence>
<dbReference type="Proteomes" id="UP001283361">
    <property type="component" value="Unassembled WGS sequence"/>
</dbReference>
<gene>
    <name evidence="1" type="ORF">RRG08_032988</name>
</gene>
<keyword evidence="2" id="KW-1185">Reference proteome</keyword>
<accession>A0AAE1D4E6</accession>
<protein>
    <submittedName>
        <fullName evidence="1">Uncharacterized protein</fullName>
    </submittedName>
</protein>
<evidence type="ECO:0000313" key="1">
    <source>
        <dbReference type="EMBL" id="KAK3756103.1"/>
    </source>
</evidence>
<name>A0AAE1D4E6_9GAST</name>